<evidence type="ECO:0000313" key="3">
    <source>
        <dbReference type="Proteomes" id="UP000027982"/>
    </source>
</evidence>
<organism evidence="2 3">
    <name type="scientific">Fimbriimonas ginsengisoli Gsoil 348</name>
    <dbReference type="NCBI Taxonomy" id="661478"/>
    <lineage>
        <taxon>Bacteria</taxon>
        <taxon>Bacillati</taxon>
        <taxon>Armatimonadota</taxon>
        <taxon>Fimbriimonadia</taxon>
        <taxon>Fimbriimonadales</taxon>
        <taxon>Fimbriimonadaceae</taxon>
        <taxon>Fimbriimonas</taxon>
    </lineage>
</organism>
<keyword evidence="3" id="KW-1185">Reference proteome</keyword>
<accession>A0A068NTM7</accession>
<dbReference type="AlphaFoldDB" id="A0A068NTM7"/>
<dbReference type="EMBL" id="CP007139">
    <property type="protein sequence ID" value="AIE86903.1"/>
    <property type="molecule type" value="Genomic_DNA"/>
</dbReference>
<feature type="transmembrane region" description="Helical" evidence="1">
    <location>
        <begin position="6"/>
        <end position="28"/>
    </location>
</feature>
<evidence type="ECO:0000313" key="2">
    <source>
        <dbReference type="EMBL" id="AIE86903.1"/>
    </source>
</evidence>
<dbReference type="KEGG" id="fgi:OP10G_3535"/>
<sequence length="55" mass="6122">MSNASLLMVIAIGTFVIVGVAVTGFIIFSRFLRSDKEKADRLEAIRLDKPDEPNR</sequence>
<proteinExistence type="predicted"/>
<dbReference type="Proteomes" id="UP000027982">
    <property type="component" value="Chromosome"/>
</dbReference>
<keyword evidence="1" id="KW-0472">Membrane</keyword>
<name>A0A068NTM7_FIMGI</name>
<evidence type="ECO:0000256" key="1">
    <source>
        <dbReference type="SAM" id="Phobius"/>
    </source>
</evidence>
<keyword evidence="1" id="KW-0812">Transmembrane</keyword>
<reference evidence="2 3" key="1">
    <citation type="journal article" date="2014" name="PLoS ONE">
        <title>The first complete genome sequence of the class fimbriimonadia in the phylum armatimonadetes.</title>
        <authorList>
            <person name="Hu Z.Y."/>
            <person name="Wang Y.Z."/>
            <person name="Im W.T."/>
            <person name="Wang S.Y."/>
            <person name="Zhao G.P."/>
            <person name="Zheng H.J."/>
            <person name="Quan Z.X."/>
        </authorList>
    </citation>
    <scope>NUCLEOTIDE SEQUENCE [LARGE SCALE GENOMIC DNA]</scope>
    <source>
        <strain evidence="2">Gsoil 348</strain>
    </source>
</reference>
<dbReference type="HOGENOM" id="CLU_3025610_0_0_0"/>
<protein>
    <submittedName>
        <fullName evidence="2">Uncharacterized protein</fullName>
    </submittedName>
</protein>
<dbReference type="RefSeq" id="WP_158409273.1">
    <property type="nucleotide sequence ID" value="NZ_CP007139.1"/>
</dbReference>
<keyword evidence="1" id="KW-1133">Transmembrane helix</keyword>
<gene>
    <name evidence="2" type="ORF">OP10G_3535</name>
</gene>